<dbReference type="InterPro" id="IPR007867">
    <property type="entry name" value="GMC_OxRtase_C"/>
</dbReference>
<dbReference type="InterPro" id="IPR000172">
    <property type="entry name" value="GMC_OxRdtase_N"/>
</dbReference>
<keyword evidence="4" id="KW-0560">Oxidoreductase</keyword>
<evidence type="ECO:0000256" key="4">
    <source>
        <dbReference type="ARBA" id="ARBA00023002"/>
    </source>
</evidence>
<keyword evidence="2" id="KW-0285">Flavoprotein</keyword>
<dbReference type="InterPro" id="IPR036188">
    <property type="entry name" value="FAD/NAD-bd_sf"/>
</dbReference>
<dbReference type="RefSeq" id="WP_369601135.1">
    <property type="nucleotide sequence ID" value="NZ_CP154858.1"/>
</dbReference>
<dbReference type="Gene3D" id="3.50.50.60">
    <property type="entry name" value="FAD/NAD(P)-binding domain"/>
    <property type="match status" value="2"/>
</dbReference>
<dbReference type="PANTHER" id="PTHR46056:SF12">
    <property type="entry name" value="LONG-CHAIN-ALCOHOL OXIDASE"/>
    <property type="match status" value="1"/>
</dbReference>
<feature type="domain" description="Glucose-methanol-choline oxidoreductase N-terminal" evidence="5">
    <location>
        <begin position="80"/>
        <end position="296"/>
    </location>
</feature>
<evidence type="ECO:0000256" key="3">
    <source>
        <dbReference type="ARBA" id="ARBA00022827"/>
    </source>
</evidence>
<gene>
    <name evidence="7" type="ORF">AAIA72_15175</name>
</gene>
<comment type="similarity">
    <text evidence="1">Belongs to the GMC oxidoreductase family.</text>
</comment>
<feature type="domain" description="Glucose-methanol-choline oxidoreductase C-terminal" evidence="6">
    <location>
        <begin position="392"/>
        <end position="516"/>
    </location>
</feature>
<organism evidence="7">
    <name type="scientific">Thermohahella caldifontis</name>
    <dbReference type="NCBI Taxonomy" id="3142973"/>
    <lineage>
        <taxon>Bacteria</taxon>
        <taxon>Pseudomonadati</taxon>
        <taxon>Pseudomonadota</taxon>
        <taxon>Gammaproteobacteria</taxon>
        <taxon>Oceanospirillales</taxon>
        <taxon>Hahellaceae</taxon>
        <taxon>Thermohahella</taxon>
    </lineage>
</organism>
<evidence type="ECO:0000259" key="5">
    <source>
        <dbReference type="Pfam" id="PF00732"/>
    </source>
</evidence>
<evidence type="ECO:0000313" key="7">
    <source>
        <dbReference type="EMBL" id="XDT72121.1"/>
    </source>
</evidence>
<evidence type="ECO:0000259" key="6">
    <source>
        <dbReference type="Pfam" id="PF05199"/>
    </source>
</evidence>
<dbReference type="Pfam" id="PF00732">
    <property type="entry name" value="GMC_oxred_N"/>
    <property type="match status" value="1"/>
</dbReference>
<proteinExistence type="inferred from homology"/>
<dbReference type="Pfam" id="PF05199">
    <property type="entry name" value="GMC_oxred_C"/>
    <property type="match status" value="1"/>
</dbReference>
<dbReference type="PANTHER" id="PTHR46056">
    <property type="entry name" value="LONG-CHAIN-ALCOHOL OXIDASE"/>
    <property type="match status" value="1"/>
</dbReference>
<reference evidence="7" key="1">
    <citation type="submission" date="2024-05" db="EMBL/GenBank/DDBJ databases">
        <title>Genome sequencing of novel strain.</title>
        <authorList>
            <person name="Ganbat D."/>
            <person name="Ganbat S."/>
            <person name="Lee S.-J."/>
        </authorList>
    </citation>
    <scope>NUCLEOTIDE SEQUENCE</scope>
    <source>
        <strain evidence="7">SMD15-11</strain>
    </source>
</reference>
<accession>A0AB39UWI8</accession>
<sequence length="530" mass="58515">MSLPDPYTLPEARNWSIEDGRTLPEQSVLEADVIIVGTGAGGGTAAELIAQAGYSVIMVEAGPLLHQKDFTMDEASLYPRLYQEGMSRTTRDGAISILQGRTVGGSTTVNWTSSFRTPDETLRYWETLGVRDITPDSMRPFFEDREKRLNIRPWEVPPNRNNDLLRIGCEKLGWSWGTIPRNVKGCWDLGYCGMGCPTNAKQSMLVTTVPGALAQGARLLTNTQVEQVVWQGDQVTELVAMPQEPGTQTPVGHPIRLRGRHYILAASALGSPLILLKSKAPDPYGVLGKRTFLHPVNGILADMPEKTEPYYGAPQSIYSDEFVWRDGPTGKMGFKLEVPPLHPVLTAGVTGTHGNELTRWMKRLPHMHSVIALMRDGFHPDSPGGTVGIRKDGGPDLDYPLTDYLWEGIREAWLRMGEAAFAAGARRVRPIHLSARDYRSWPEYRDAILSLPMRAHQARLFTAHQMGGCTMGEDPKRSVVNSYGRHHQLGNLSVMDASVFPTSLGANPQLTVYALAARNTRQLLRELGSA</sequence>
<dbReference type="EMBL" id="CP154858">
    <property type="protein sequence ID" value="XDT72121.1"/>
    <property type="molecule type" value="Genomic_DNA"/>
</dbReference>
<keyword evidence="3" id="KW-0274">FAD</keyword>
<dbReference type="AlphaFoldDB" id="A0AB39UWI8"/>
<dbReference type="GO" id="GO:0016614">
    <property type="term" value="F:oxidoreductase activity, acting on CH-OH group of donors"/>
    <property type="evidence" value="ECO:0007669"/>
    <property type="project" value="InterPro"/>
</dbReference>
<evidence type="ECO:0000256" key="2">
    <source>
        <dbReference type="ARBA" id="ARBA00022630"/>
    </source>
</evidence>
<evidence type="ECO:0000256" key="1">
    <source>
        <dbReference type="ARBA" id="ARBA00010790"/>
    </source>
</evidence>
<dbReference type="KEGG" id="tcd:AAIA72_15175"/>
<dbReference type="GO" id="GO:0050660">
    <property type="term" value="F:flavin adenine dinucleotide binding"/>
    <property type="evidence" value="ECO:0007669"/>
    <property type="project" value="InterPro"/>
</dbReference>
<name>A0AB39UWI8_9GAMM</name>
<dbReference type="SUPFAM" id="SSF51905">
    <property type="entry name" value="FAD/NAD(P)-binding domain"/>
    <property type="match status" value="1"/>
</dbReference>
<protein>
    <submittedName>
        <fullName evidence="7">GMC family oxidoreductase</fullName>
    </submittedName>
</protein>